<keyword evidence="2" id="KW-0732">Signal</keyword>
<gene>
    <name evidence="3" type="ORF">GCM10023144_42320</name>
</gene>
<dbReference type="CDD" id="cd07012">
    <property type="entry name" value="PBP2_Bug_TTT"/>
    <property type="match status" value="1"/>
</dbReference>
<accession>A0ABP8HMU0</accession>
<dbReference type="RefSeq" id="WP_345251904.1">
    <property type="nucleotide sequence ID" value="NZ_BAABFO010000029.1"/>
</dbReference>
<reference evidence="4" key="1">
    <citation type="journal article" date="2019" name="Int. J. Syst. Evol. Microbiol.">
        <title>The Global Catalogue of Microorganisms (GCM) 10K type strain sequencing project: providing services to taxonomists for standard genome sequencing and annotation.</title>
        <authorList>
            <consortium name="The Broad Institute Genomics Platform"/>
            <consortium name="The Broad Institute Genome Sequencing Center for Infectious Disease"/>
            <person name="Wu L."/>
            <person name="Ma J."/>
        </authorList>
    </citation>
    <scope>NUCLEOTIDE SEQUENCE [LARGE SCALE GENOMIC DNA]</scope>
    <source>
        <strain evidence="4">JCM 17666</strain>
    </source>
</reference>
<dbReference type="Pfam" id="PF03401">
    <property type="entry name" value="TctC"/>
    <property type="match status" value="1"/>
</dbReference>
<sequence>MFPISRLCAAALAAALPVLAPAQDAFPAKPIHMVVCCTGTPEAVARMLASDMSDRTGQPVVVEARPGANGILAASYAAKAEADGYTVFIGTNSTHAANQSLYRKLPYDYVSDFAPLTGILQGNLMAAVNARSKVRSIGELTEMARREPGRINFGYGSSSVRAAAELYSQLAGIRLTGVPYKTNPQAATDLVGGRVDLMIADTVTLMPLVESGKLRALAVTGTKRLQAQPQLPTMAEAGVPGYALTYWLGAWAPAGTPAPVVARLNQLLTAALKSERVREFIAKAGGEPYPTTPQELMRFQTAEKEKWARIVAGAGIEPE</sequence>
<feature type="chain" id="PRO_5045156904" evidence="2">
    <location>
        <begin position="23"/>
        <end position="319"/>
    </location>
</feature>
<evidence type="ECO:0000256" key="1">
    <source>
        <dbReference type="ARBA" id="ARBA00006987"/>
    </source>
</evidence>
<protein>
    <submittedName>
        <fullName evidence="3">Tripartite tricarboxylate transporter substrate binding protein</fullName>
    </submittedName>
</protein>
<dbReference type="EMBL" id="BAABFO010000029">
    <property type="protein sequence ID" value="GAA4341461.1"/>
    <property type="molecule type" value="Genomic_DNA"/>
</dbReference>
<dbReference type="Gene3D" id="3.40.190.150">
    <property type="entry name" value="Bordetella uptake gene, domain 1"/>
    <property type="match status" value="1"/>
</dbReference>
<dbReference type="SUPFAM" id="SSF53850">
    <property type="entry name" value="Periplasmic binding protein-like II"/>
    <property type="match status" value="1"/>
</dbReference>
<dbReference type="Proteomes" id="UP001501671">
    <property type="component" value="Unassembled WGS sequence"/>
</dbReference>
<evidence type="ECO:0000313" key="3">
    <source>
        <dbReference type="EMBL" id="GAA4341461.1"/>
    </source>
</evidence>
<organism evidence="3 4">
    <name type="scientific">Pigmentiphaga soli</name>
    <dbReference type="NCBI Taxonomy" id="1007095"/>
    <lineage>
        <taxon>Bacteria</taxon>
        <taxon>Pseudomonadati</taxon>
        <taxon>Pseudomonadota</taxon>
        <taxon>Betaproteobacteria</taxon>
        <taxon>Burkholderiales</taxon>
        <taxon>Alcaligenaceae</taxon>
        <taxon>Pigmentiphaga</taxon>
    </lineage>
</organism>
<dbReference type="PIRSF" id="PIRSF017082">
    <property type="entry name" value="YflP"/>
    <property type="match status" value="1"/>
</dbReference>
<evidence type="ECO:0000256" key="2">
    <source>
        <dbReference type="SAM" id="SignalP"/>
    </source>
</evidence>
<dbReference type="PANTHER" id="PTHR42928">
    <property type="entry name" value="TRICARBOXYLATE-BINDING PROTEIN"/>
    <property type="match status" value="1"/>
</dbReference>
<dbReference type="Gene3D" id="3.40.190.10">
    <property type="entry name" value="Periplasmic binding protein-like II"/>
    <property type="match status" value="1"/>
</dbReference>
<keyword evidence="4" id="KW-1185">Reference proteome</keyword>
<dbReference type="PANTHER" id="PTHR42928:SF5">
    <property type="entry name" value="BLR1237 PROTEIN"/>
    <property type="match status" value="1"/>
</dbReference>
<dbReference type="InterPro" id="IPR005064">
    <property type="entry name" value="BUG"/>
</dbReference>
<evidence type="ECO:0000313" key="4">
    <source>
        <dbReference type="Proteomes" id="UP001501671"/>
    </source>
</evidence>
<proteinExistence type="inferred from homology"/>
<comment type="similarity">
    <text evidence="1">Belongs to the UPF0065 (bug) family.</text>
</comment>
<feature type="signal peptide" evidence="2">
    <location>
        <begin position="1"/>
        <end position="22"/>
    </location>
</feature>
<name>A0ABP8HMU0_9BURK</name>
<comment type="caution">
    <text evidence="3">The sequence shown here is derived from an EMBL/GenBank/DDBJ whole genome shotgun (WGS) entry which is preliminary data.</text>
</comment>
<dbReference type="InterPro" id="IPR042100">
    <property type="entry name" value="Bug_dom1"/>
</dbReference>